<dbReference type="InterPro" id="IPR050570">
    <property type="entry name" value="Cell_wall_metabolism_enzyme"/>
</dbReference>
<sequence>MEDHFMAQKITDFNNYKFNNVQNNTGKINDVFKSILFLLLFLCVLTILPSPVYSNYRSPFIIPINGEVITGFRQSYWDEGKQKFLKHTGIDIKGKFGQKVAAAGNGIVSYIGFSPIGGRTLVIKHNQKIRTTYLNLMQIYVSTGTYVKQGEIIASIGADDDPSSSHCHLHFGVIYDNKYLDPEDLLKIDYRSISKFLHLKYLPSDFKLDYDNNTCR</sequence>
<evidence type="ECO:0000259" key="2">
    <source>
        <dbReference type="Pfam" id="PF01551"/>
    </source>
</evidence>
<dbReference type="EMBL" id="BART01000509">
    <property type="protein sequence ID" value="GAG73113.1"/>
    <property type="molecule type" value="Genomic_DNA"/>
</dbReference>
<evidence type="ECO:0000313" key="3">
    <source>
        <dbReference type="EMBL" id="GAG73113.1"/>
    </source>
</evidence>
<protein>
    <recommendedName>
        <fullName evidence="2">M23ase beta-sheet core domain-containing protein</fullName>
    </recommendedName>
</protein>
<dbReference type="PANTHER" id="PTHR21666">
    <property type="entry name" value="PEPTIDASE-RELATED"/>
    <property type="match status" value="1"/>
</dbReference>
<dbReference type="PANTHER" id="PTHR21666:SF270">
    <property type="entry name" value="MUREIN HYDROLASE ACTIVATOR ENVC"/>
    <property type="match status" value="1"/>
</dbReference>
<dbReference type="AlphaFoldDB" id="X1SH31"/>
<keyword evidence="1" id="KW-1133">Transmembrane helix</keyword>
<reference evidence="5" key="1">
    <citation type="journal article" date="2014" name="Front. Microbiol.">
        <title>High frequency of phylogenetically diverse reductive dehalogenase-homologous genes in deep subseafloor sedimentary metagenomes.</title>
        <authorList>
            <person name="Kawai M."/>
            <person name="Futagami T."/>
            <person name="Toyoda A."/>
            <person name="Takaki Y."/>
            <person name="Nishi S."/>
            <person name="Hori S."/>
            <person name="Arai W."/>
            <person name="Tsubouchi T."/>
            <person name="Morono Y."/>
            <person name="Uchiyama I."/>
            <person name="Ito T."/>
            <person name="Fujiyama A."/>
            <person name="Inagaki F."/>
            <person name="Takami H."/>
        </authorList>
    </citation>
    <scope>NUCLEOTIDE SEQUENCE</scope>
    <source>
        <strain evidence="5">Expedition CK06-06</strain>
    </source>
</reference>
<feature type="transmembrane region" description="Helical" evidence="1">
    <location>
        <begin position="35"/>
        <end position="53"/>
    </location>
</feature>
<accession>X1SH31</accession>
<dbReference type="InterPro" id="IPR016047">
    <property type="entry name" value="M23ase_b-sheet_dom"/>
</dbReference>
<evidence type="ECO:0000256" key="1">
    <source>
        <dbReference type="SAM" id="Phobius"/>
    </source>
</evidence>
<evidence type="ECO:0000313" key="4">
    <source>
        <dbReference type="EMBL" id="GAH93505.1"/>
    </source>
</evidence>
<proteinExistence type="predicted"/>
<organism evidence="5">
    <name type="scientific">marine sediment metagenome</name>
    <dbReference type="NCBI Taxonomy" id="412755"/>
    <lineage>
        <taxon>unclassified sequences</taxon>
        <taxon>metagenomes</taxon>
        <taxon>ecological metagenomes</taxon>
    </lineage>
</organism>
<dbReference type="EMBL" id="BARW01000633">
    <property type="protein sequence ID" value="GAI67054.1"/>
    <property type="molecule type" value="Genomic_DNA"/>
</dbReference>
<name>X1SH31_9ZZZZ</name>
<dbReference type="EMBL" id="BARV01001221">
    <property type="protein sequence ID" value="GAH93505.1"/>
    <property type="molecule type" value="Genomic_DNA"/>
</dbReference>
<feature type="domain" description="M23ase beta-sheet core" evidence="2">
    <location>
        <begin position="86"/>
        <end position="182"/>
    </location>
</feature>
<dbReference type="CDD" id="cd12797">
    <property type="entry name" value="M23_peptidase"/>
    <property type="match status" value="1"/>
</dbReference>
<dbReference type="Pfam" id="PF01551">
    <property type="entry name" value="Peptidase_M23"/>
    <property type="match status" value="1"/>
</dbReference>
<keyword evidence="1" id="KW-0472">Membrane</keyword>
<gene>
    <name evidence="3" type="ORF">S01H4_02371</name>
    <name evidence="4" type="ORF">S06H3_03677</name>
    <name evidence="5" type="ORF">S12H4_02546</name>
</gene>
<evidence type="ECO:0000313" key="5">
    <source>
        <dbReference type="EMBL" id="GAI67054.1"/>
    </source>
</evidence>
<comment type="caution">
    <text evidence="5">The sequence shown here is derived from an EMBL/GenBank/DDBJ whole genome shotgun (WGS) entry which is preliminary data.</text>
</comment>
<dbReference type="GO" id="GO:0004222">
    <property type="term" value="F:metalloendopeptidase activity"/>
    <property type="evidence" value="ECO:0007669"/>
    <property type="project" value="TreeGrafter"/>
</dbReference>
<keyword evidence="1" id="KW-0812">Transmembrane</keyword>
<dbReference type="InterPro" id="IPR011055">
    <property type="entry name" value="Dup_hybrid_motif"/>
</dbReference>
<dbReference type="Gene3D" id="2.70.70.10">
    <property type="entry name" value="Glucose Permease (Domain IIA)"/>
    <property type="match status" value="1"/>
</dbReference>
<dbReference type="SUPFAM" id="SSF51261">
    <property type="entry name" value="Duplicated hybrid motif"/>
    <property type="match status" value="1"/>
</dbReference>